<protein>
    <submittedName>
        <fullName evidence="1">Uncharacterized protein</fullName>
    </submittedName>
</protein>
<name>A0ACC0P8H5_RHOML</name>
<proteinExistence type="predicted"/>
<dbReference type="Proteomes" id="UP001062846">
    <property type="component" value="Chromosome 4"/>
</dbReference>
<reference evidence="1" key="1">
    <citation type="submission" date="2022-02" db="EMBL/GenBank/DDBJ databases">
        <title>Plant Genome Project.</title>
        <authorList>
            <person name="Zhang R.-G."/>
        </authorList>
    </citation>
    <scope>NUCLEOTIDE SEQUENCE</scope>
    <source>
        <strain evidence="1">AT1</strain>
    </source>
</reference>
<keyword evidence="2" id="KW-1185">Reference proteome</keyword>
<evidence type="ECO:0000313" key="1">
    <source>
        <dbReference type="EMBL" id="KAI8561058.1"/>
    </source>
</evidence>
<comment type="caution">
    <text evidence="1">The sequence shown here is derived from an EMBL/GenBank/DDBJ whole genome shotgun (WGS) entry which is preliminary data.</text>
</comment>
<dbReference type="EMBL" id="CM046391">
    <property type="protein sequence ID" value="KAI8561058.1"/>
    <property type="molecule type" value="Genomic_DNA"/>
</dbReference>
<gene>
    <name evidence="1" type="ORF">RHMOL_Rhmol04G0306900</name>
</gene>
<sequence>MVSALCKRGMAKEVEELLEVMEERGVGPDASKILLGHQRLEYYAVSMEYRHLARGQLPVSEASHTPALPGHSPDNCSTFKVSDNVRIPPPARLAEAFFLSCRGRRPYRLGGRSGGGRAAGKGIGSETETTKERERQKGRGVVVEWWRQGQRFWRWWGAWLGFELSTMVSLSSASKETIWANGQLTLLIVVMAAWWWWRQRRSGGDGGGGDGVVVIMVVV</sequence>
<evidence type="ECO:0000313" key="2">
    <source>
        <dbReference type="Proteomes" id="UP001062846"/>
    </source>
</evidence>
<organism evidence="1 2">
    <name type="scientific">Rhododendron molle</name>
    <name type="common">Chinese azalea</name>
    <name type="synonym">Azalea mollis</name>
    <dbReference type="NCBI Taxonomy" id="49168"/>
    <lineage>
        <taxon>Eukaryota</taxon>
        <taxon>Viridiplantae</taxon>
        <taxon>Streptophyta</taxon>
        <taxon>Embryophyta</taxon>
        <taxon>Tracheophyta</taxon>
        <taxon>Spermatophyta</taxon>
        <taxon>Magnoliopsida</taxon>
        <taxon>eudicotyledons</taxon>
        <taxon>Gunneridae</taxon>
        <taxon>Pentapetalae</taxon>
        <taxon>asterids</taxon>
        <taxon>Ericales</taxon>
        <taxon>Ericaceae</taxon>
        <taxon>Ericoideae</taxon>
        <taxon>Rhodoreae</taxon>
        <taxon>Rhododendron</taxon>
    </lineage>
</organism>
<accession>A0ACC0P8H5</accession>